<accession>Q64EI1</accession>
<sequence length="47" mass="5359">MHVIPHLATVIFFLFVIKQLYGLVYKPFGFTSGGIEFQTLLLNAFII</sequence>
<dbReference type="EMBL" id="AY714816">
    <property type="protein sequence ID" value="AAU82196.1"/>
    <property type="molecule type" value="Genomic_DNA"/>
</dbReference>
<evidence type="ECO:0000313" key="1">
    <source>
        <dbReference type="EMBL" id="AAU82196.1"/>
    </source>
</evidence>
<proteinExistence type="predicted"/>
<name>Q64EI1_UNCAG</name>
<reference evidence="1" key="1">
    <citation type="journal article" date="2004" name="Science">
        <title>Reverse methanogenesis: testing the hypothesis with environmental genomics.</title>
        <authorList>
            <person name="Hallam S.J."/>
            <person name="Putnam N."/>
            <person name="Preston C.M."/>
            <person name="Detter J.C."/>
            <person name="Rokhsar D."/>
            <person name="Richardson P.M."/>
            <person name="DeLong E.F."/>
        </authorList>
    </citation>
    <scope>NUCLEOTIDE SEQUENCE</scope>
</reference>
<organism evidence="1">
    <name type="scientific">Uncultured archaeon GZfos26G2</name>
    <dbReference type="NCBI Taxonomy" id="3386331"/>
    <lineage>
        <taxon>Archaea</taxon>
        <taxon>Methanobacteriati</taxon>
        <taxon>Methanobacteriota</taxon>
        <taxon>Stenosarchaea group</taxon>
        <taxon>Methanomicrobia</taxon>
        <taxon>Candidatus Methanophagales</taxon>
        <taxon>Candidatus Methanophagaceae</taxon>
        <taxon>Candidatus Methanophaga</taxon>
    </lineage>
</organism>
<gene>
    <name evidence="1" type="ORF">GZ11H11_3</name>
</gene>
<reference evidence="1" key="2">
    <citation type="submission" date="2004-08" db="EMBL/GenBank/DDBJ databases">
        <authorList>
            <person name="Putnam N."/>
            <person name="Detter J.C."/>
            <person name="Richardson P.M."/>
            <person name="Rokhsar D."/>
        </authorList>
    </citation>
    <scope>NUCLEOTIDE SEQUENCE</scope>
</reference>
<dbReference type="AlphaFoldDB" id="Q64EI1"/>
<protein>
    <submittedName>
        <fullName evidence="1">Uncharacterized protein</fullName>
    </submittedName>
</protein>